<reference evidence="2" key="1">
    <citation type="journal article" date="2022" name="Mol. Ecol. Resour.">
        <title>The genomes of chicory, endive, great burdock and yacon provide insights into Asteraceae palaeo-polyploidization history and plant inulin production.</title>
        <authorList>
            <person name="Fan W."/>
            <person name="Wang S."/>
            <person name="Wang H."/>
            <person name="Wang A."/>
            <person name="Jiang F."/>
            <person name="Liu H."/>
            <person name="Zhao H."/>
            <person name="Xu D."/>
            <person name="Zhang Y."/>
        </authorList>
    </citation>
    <scope>NUCLEOTIDE SEQUENCE [LARGE SCALE GENOMIC DNA]</scope>
    <source>
        <strain evidence="2">cv. Yunnan</strain>
    </source>
</reference>
<name>A0ACB9E9H6_9ASTR</name>
<gene>
    <name evidence="1" type="ORF">L1987_55408</name>
</gene>
<accession>A0ACB9E9H6</accession>
<evidence type="ECO:0000313" key="2">
    <source>
        <dbReference type="Proteomes" id="UP001056120"/>
    </source>
</evidence>
<proteinExistence type="predicted"/>
<evidence type="ECO:0000313" key="1">
    <source>
        <dbReference type="EMBL" id="KAI3755604.1"/>
    </source>
</evidence>
<organism evidence="1 2">
    <name type="scientific">Smallanthus sonchifolius</name>
    <dbReference type="NCBI Taxonomy" id="185202"/>
    <lineage>
        <taxon>Eukaryota</taxon>
        <taxon>Viridiplantae</taxon>
        <taxon>Streptophyta</taxon>
        <taxon>Embryophyta</taxon>
        <taxon>Tracheophyta</taxon>
        <taxon>Spermatophyta</taxon>
        <taxon>Magnoliopsida</taxon>
        <taxon>eudicotyledons</taxon>
        <taxon>Gunneridae</taxon>
        <taxon>Pentapetalae</taxon>
        <taxon>asterids</taxon>
        <taxon>campanulids</taxon>
        <taxon>Asterales</taxon>
        <taxon>Asteraceae</taxon>
        <taxon>Asteroideae</taxon>
        <taxon>Heliantheae alliance</taxon>
        <taxon>Millerieae</taxon>
        <taxon>Smallanthus</taxon>
    </lineage>
</organism>
<dbReference type="EMBL" id="CM042035">
    <property type="protein sequence ID" value="KAI3755604.1"/>
    <property type="molecule type" value="Genomic_DNA"/>
</dbReference>
<comment type="caution">
    <text evidence="1">The sequence shown here is derived from an EMBL/GenBank/DDBJ whole genome shotgun (WGS) entry which is preliminary data.</text>
</comment>
<protein>
    <submittedName>
        <fullName evidence="1">Uncharacterized protein</fullName>
    </submittedName>
</protein>
<reference evidence="1 2" key="2">
    <citation type="journal article" date="2022" name="Mol. Ecol. Resour.">
        <title>The genomes of chicory, endive, great burdock and yacon provide insights into Asteraceae paleo-polyploidization history and plant inulin production.</title>
        <authorList>
            <person name="Fan W."/>
            <person name="Wang S."/>
            <person name="Wang H."/>
            <person name="Wang A."/>
            <person name="Jiang F."/>
            <person name="Liu H."/>
            <person name="Zhao H."/>
            <person name="Xu D."/>
            <person name="Zhang Y."/>
        </authorList>
    </citation>
    <scope>NUCLEOTIDE SEQUENCE [LARGE SCALE GENOMIC DNA]</scope>
    <source>
        <strain evidence="2">cv. Yunnan</strain>
        <tissue evidence="1">Leaves</tissue>
    </source>
</reference>
<dbReference type="Proteomes" id="UP001056120">
    <property type="component" value="Linkage Group LG18"/>
</dbReference>
<keyword evidence="2" id="KW-1185">Reference proteome</keyword>
<sequence>MLELNLGFRFAAFLFFTSTCFISLPSAQSRCTRGCSLALGSYYVEQGNELGSISQHFDTSVNDIVRYNRDTIPNQDSIPSFVRIRVPFSCDCINGEFLGHVFSYELRSQDTYITIAQTKYANLTTADWIRRFNTYDANRLPDSGTINVTVNCSCGDSSVSKDYGLFLTYPLRAGETLDTVASAANLSSDLIRSYNRDANFTPGSGLLYIPGRDENGNYPPLTSRIIRRGHRWNSCRNSSCGAVTCRMLLFWIL</sequence>